<reference evidence="1 2" key="1">
    <citation type="journal article" date="2018" name="Front. Plant Sci.">
        <title>Red Clover (Trifolium pratense) and Zigzag Clover (T. medium) - A Picture of Genomic Similarities and Differences.</title>
        <authorList>
            <person name="Dluhosova J."/>
            <person name="Istvanek J."/>
            <person name="Nedelnik J."/>
            <person name="Repkova J."/>
        </authorList>
    </citation>
    <scope>NUCLEOTIDE SEQUENCE [LARGE SCALE GENOMIC DNA]</scope>
    <source>
        <strain evidence="2">cv. 10/8</strain>
        <tissue evidence="1">Leaf</tissue>
    </source>
</reference>
<comment type="caution">
    <text evidence="1">The sequence shown here is derived from an EMBL/GenBank/DDBJ whole genome shotgun (WGS) entry which is preliminary data.</text>
</comment>
<organism evidence="1 2">
    <name type="scientific">Trifolium medium</name>
    <dbReference type="NCBI Taxonomy" id="97028"/>
    <lineage>
        <taxon>Eukaryota</taxon>
        <taxon>Viridiplantae</taxon>
        <taxon>Streptophyta</taxon>
        <taxon>Embryophyta</taxon>
        <taxon>Tracheophyta</taxon>
        <taxon>Spermatophyta</taxon>
        <taxon>Magnoliopsida</taxon>
        <taxon>eudicotyledons</taxon>
        <taxon>Gunneridae</taxon>
        <taxon>Pentapetalae</taxon>
        <taxon>rosids</taxon>
        <taxon>fabids</taxon>
        <taxon>Fabales</taxon>
        <taxon>Fabaceae</taxon>
        <taxon>Papilionoideae</taxon>
        <taxon>50 kb inversion clade</taxon>
        <taxon>NPAAA clade</taxon>
        <taxon>Hologalegina</taxon>
        <taxon>IRL clade</taxon>
        <taxon>Trifolieae</taxon>
        <taxon>Trifolium</taxon>
    </lineage>
</organism>
<sequence length="116" mass="13030">TRLHDYIQDSNECAGETFESILGKEKAGRVCCLGRTITPTLLKRNEEIVDIIKRRYSNETTRMAKKLDGLQGLVRCLLKQVNPNLDDGALDNIMENAMEVDNGGSTSTHICMIFIR</sequence>
<dbReference type="Proteomes" id="UP000265520">
    <property type="component" value="Unassembled WGS sequence"/>
</dbReference>
<name>A0A392Q4Y7_9FABA</name>
<evidence type="ECO:0000313" key="2">
    <source>
        <dbReference type="Proteomes" id="UP000265520"/>
    </source>
</evidence>
<accession>A0A392Q4Y7</accession>
<keyword evidence="2" id="KW-1185">Reference proteome</keyword>
<evidence type="ECO:0000313" key="1">
    <source>
        <dbReference type="EMBL" id="MCI19184.1"/>
    </source>
</evidence>
<protein>
    <submittedName>
        <fullName evidence="1">Uncharacterized protein</fullName>
    </submittedName>
</protein>
<dbReference type="AlphaFoldDB" id="A0A392Q4Y7"/>
<feature type="non-terminal residue" evidence="1">
    <location>
        <position position="1"/>
    </location>
</feature>
<proteinExistence type="predicted"/>
<dbReference type="EMBL" id="LXQA010113588">
    <property type="protein sequence ID" value="MCI19184.1"/>
    <property type="molecule type" value="Genomic_DNA"/>
</dbReference>